<dbReference type="InterPro" id="IPR050704">
    <property type="entry name" value="Peptidase_C85-like"/>
</dbReference>
<sequence>MNLCVPCMQVYCQHEGPQPLTFRVVDKHQPRIIRVVGKHQPRIIQGQGWGITHTMSEEEDCQSLSVGEELATRHRKEKKELQAKIQQMKKTVNKDKKKKKEVLEEIAQMEKDLKQRHSEEMADLKASEDKQVNGVGSEVAALSLEEEEEGAGQDNEADSPPQEEKPTEKKVSKAEKRRKKKAEANREREARIKEEMANNKNCARNVEAEKLKELLRERHLKMHEIEPDGNCMYAAIAHQAGNNTTVPGLRAQAEQFIRSNYNDFAPFITDPKTGEMLNPEQFSEYCDLIVKTPAWGGQPELRALSQVLQRRIEVLQAEGSPVVFGEDWTQHKTIHLAYYRHYYGLGEHYNSVTALNPVEA</sequence>
<organism evidence="4">
    <name type="scientific">Scylla olivacea</name>
    <name type="common">Orange mud crab</name>
    <name type="synonym">Cancer olivacea</name>
    <dbReference type="NCBI Taxonomy" id="85551"/>
    <lineage>
        <taxon>Eukaryota</taxon>
        <taxon>Metazoa</taxon>
        <taxon>Ecdysozoa</taxon>
        <taxon>Arthropoda</taxon>
        <taxon>Crustacea</taxon>
        <taxon>Multicrustacea</taxon>
        <taxon>Malacostraca</taxon>
        <taxon>Eumalacostraca</taxon>
        <taxon>Eucarida</taxon>
        <taxon>Decapoda</taxon>
        <taxon>Pleocyemata</taxon>
        <taxon>Brachyura</taxon>
        <taxon>Eubrachyura</taxon>
        <taxon>Portunoidea</taxon>
        <taxon>Portunidae</taxon>
        <taxon>Portuninae</taxon>
        <taxon>Scylla</taxon>
    </lineage>
</organism>
<dbReference type="PANTHER" id="PTHR12419:SF10">
    <property type="entry name" value="DEUBIQUITINASE OTUD6B"/>
    <property type="match status" value="1"/>
</dbReference>
<evidence type="ECO:0000313" key="4">
    <source>
        <dbReference type="EMBL" id="JAI57998.1"/>
    </source>
</evidence>
<accession>A0A0P4W439</accession>
<dbReference type="PROSITE" id="PS50802">
    <property type="entry name" value="OTU"/>
    <property type="match status" value="1"/>
</dbReference>
<feature type="compositionally biased region" description="Basic and acidic residues" evidence="2">
    <location>
        <begin position="162"/>
        <end position="174"/>
    </location>
</feature>
<name>A0A0P4W439_SCYOL</name>
<feature type="domain" description="OTU" evidence="3">
    <location>
        <begin position="220"/>
        <end position="355"/>
    </location>
</feature>
<dbReference type="InterPro" id="IPR038765">
    <property type="entry name" value="Papain-like_cys_pep_sf"/>
</dbReference>
<dbReference type="Pfam" id="PF02338">
    <property type="entry name" value="OTU"/>
    <property type="match status" value="1"/>
</dbReference>
<dbReference type="InterPro" id="IPR049772">
    <property type="entry name" value="OTU_OTUD6"/>
</dbReference>
<reference evidence="4" key="1">
    <citation type="submission" date="2015-09" db="EMBL/GenBank/DDBJ databases">
        <title>Scylla olivacea transcriptome.</title>
        <authorList>
            <person name="Ikhwanuddin M."/>
        </authorList>
    </citation>
    <scope>NUCLEOTIDE SEQUENCE</scope>
</reference>
<evidence type="ECO:0000256" key="1">
    <source>
        <dbReference type="ARBA" id="ARBA00022801"/>
    </source>
</evidence>
<evidence type="ECO:0000256" key="2">
    <source>
        <dbReference type="SAM" id="MobiDB-lite"/>
    </source>
</evidence>
<dbReference type="AlphaFoldDB" id="A0A0P4W439"/>
<dbReference type="InterPro" id="IPR003323">
    <property type="entry name" value="OTU_dom"/>
</dbReference>
<dbReference type="SUPFAM" id="SSF54001">
    <property type="entry name" value="Cysteine proteinases"/>
    <property type="match status" value="1"/>
</dbReference>
<keyword evidence="1" id="KW-0378">Hydrolase</keyword>
<proteinExistence type="predicted"/>
<dbReference type="GO" id="GO:0016579">
    <property type="term" value="P:protein deubiquitination"/>
    <property type="evidence" value="ECO:0007669"/>
    <property type="project" value="TreeGrafter"/>
</dbReference>
<dbReference type="EMBL" id="GDRN01103925">
    <property type="protein sequence ID" value="JAI57998.1"/>
    <property type="molecule type" value="Transcribed_RNA"/>
</dbReference>
<dbReference type="CDD" id="cd22761">
    <property type="entry name" value="OTU_OTUD6"/>
    <property type="match status" value="1"/>
</dbReference>
<protein>
    <recommendedName>
        <fullName evidence="3">OTU domain-containing protein</fullName>
    </recommendedName>
</protein>
<feature type="compositionally biased region" description="Acidic residues" evidence="2">
    <location>
        <begin position="144"/>
        <end position="157"/>
    </location>
</feature>
<dbReference type="PANTHER" id="PTHR12419">
    <property type="entry name" value="OTU DOMAIN CONTAINING PROTEIN"/>
    <property type="match status" value="1"/>
</dbReference>
<dbReference type="Gene3D" id="3.90.70.80">
    <property type="match status" value="1"/>
</dbReference>
<dbReference type="GO" id="GO:0004843">
    <property type="term" value="F:cysteine-type deubiquitinase activity"/>
    <property type="evidence" value="ECO:0007669"/>
    <property type="project" value="TreeGrafter"/>
</dbReference>
<evidence type="ECO:0000259" key="3">
    <source>
        <dbReference type="PROSITE" id="PS50802"/>
    </source>
</evidence>
<feature type="region of interest" description="Disordered" evidence="2">
    <location>
        <begin position="112"/>
        <end position="189"/>
    </location>
</feature>
<feature type="compositionally biased region" description="Basic and acidic residues" evidence="2">
    <location>
        <begin position="112"/>
        <end position="131"/>
    </location>
</feature>